<evidence type="ECO:0000259" key="1">
    <source>
        <dbReference type="PROSITE" id="PS50132"/>
    </source>
</evidence>
<dbReference type="Pfam" id="PF00615">
    <property type="entry name" value="RGS"/>
    <property type="match status" value="1"/>
</dbReference>
<organism evidence="2">
    <name type="scientific">Octopus bimaculoides</name>
    <name type="common">California two-spotted octopus</name>
    <dbReference type="NCBI Taxonomy" id="37653"/>
    <lineage>
        <taxon>Eukaryota</taxon>
        <taxon>Metazoa</taxon>
        <taxon>Spiralia</taxon>
        <taxon>Lophotrochozoa</taxon>
        <taxon>Mollusca</taxon>
        <taxon>Cephalopoda</taxon>
        <taxon>Coleoidea</taxon>
        <taxon>Octopodiformes</taxon>
        <taxon>Octopoda</taxon>
        <taxon>Incirrata</taxon>
        <taxon>Octopodidae</taxon>
        <taxon>Octopus</taxon>
    </lineage>
</organism>
<proteinExistence type="predicted"/>
<evidence type="ECO:0000313" key="2">
    <source>
        <dbReference type="EMBL" id="KOF74087.1"/>
    </source>
</evidence>
<dbReference type="OrthoDB" id="9644022at2759"/>
<dbReference type="SUPFAM" id="SSF48097">
    <property type="entry name" value="Regulator of G-protein signaling, RGS"/>
    <property type="match status" value="1"/>
</dbReference>
<dbReference type="InterPro" id="IPR053282">
    <property type="entry name" value="RGS_domain-containing"/>
</dbReference>
<feature type="domain" description="RGS" evidence="1">
    <location>
        <begin position="29"/>
        <end position="125"/>
    </location>
</feature>
<dbReference type="InterPro" id="IPR044926">
    <property type="entry name" value="RGS_subdomain_2"/>
</dbReference>
<dbReference type="InterPro" id="IPR036305">
    <property type="entry name" value="RGS_sf"/>
</dbReference>
<dbReference type="PROSITE" id="PS50132">
    <property type="entry name" value="RGS"/>
    <property type="match status" value="1"/>
</dbReference>
<protein>
    <recommendedName>
        <fullName evidence="1">RGS domain-containing protein</fullName>
    </recommendedName>
</protein>
<gene>
    <name evidence="2" type="ORF">OCBIM_22036827mg</name>
</gene>
<dbReference type="InterPro" id="IPR016137">
    <property type="entry name" value="RGS"/>
</dbReference>
<dbReference type="Gene3D" id="1.10.167.10">
    <property type="entry name" value="Regulator of G-protein Signalling 4, domain 2"/>
    <property type="match status" value="1"/>
</dbReference>
<dbReference type="EMBL" id="KQ422866">
    <property type="protein sequence ID" value="KOF74087.1"/>
    <property type="molecule type" value="Genomic_DNA"/>
</dbReference>
<dbReference type="AlphaFoldDB" id="A0A0L8GAN3"/>
<accession>A0A0L8GAN3</accession>
<dbReference type="PANTHER" id="PTHR47079:SF1">
    <property type="entry name" value="REGULATOR OF G-PROTEIN SIGNALING PROTEIN-LIKE"/>
    <property type="match status" value="1"/>
</dbReference>
<reference evidence="2" key="1">
    <citation type="submission" date="2015-07" db="EMBL/GenBank/DDBJ databases">
        <title>MeaNS - Measles Nucleotide Surveillance Program.</title>
        <authorList>
            <person name="Tran T."/>
            <person name="Druce J."/>
        </authorList>
    </citation>
    <scope>NUCLEOTIDE SEQUENCE</scope>
    <source>
        <strain evidence="2">UCB-OBI-ISO-001</strain>
        <tissue evidence="2">Gonad</tissue>
    </source>
</reference>
<name>A0A0L8GAN3_OCTBM</name>
<dbReference type="PANTHER" id="PTHR47079">
    <property type="entry name" value="REGULATOR OF G-PROTEIN SIGNALING PROTEIN-LIKE"/>
    <property type="match status" value="1"/>
</dbReference>
<sequence>MSIPVRRARPKVPPTYFREVFSKLYKEDFRRFLLKNRSVEPLQFLDMVSDINKIRDKTFQQYRVNQIWKKFFRTGNGNALQCSDRIIDLLSATEHVTAPFLKAAYPIVLKALENNWFKKYEESFYQTKTSFEQSLKYPKFELLMSFKRAWKKS</sequence>